<dbReference type="InterPro" id="IPR014718">
    <property type="entry name" value="GH-type_carb-bd"/>
</dbReference>
<dbReference type="Proteomes" id="UP000028630">
    <property type="component" value="Unassembled WGS sequence"/>
</dbReference>
<dbReference type="CDD" id="cd09021">
    <property type="entry name" value="Aldose_epim_Ec_YphB"/>
    <property type="match status" value="1"/>
</dbReference>
<dbReference type="Pfam" id="PF01263">
    <property type="entry name" value="Aldose_epim"/>
    <property type="match status" value="1"/>
</dbReference>
<dbReference type="OrthoDB" id="9808779at2"/>
<dbReference type="InterPro" id="IPR008183">
    <property type="entry name" value="Aldose_1/G6P_1-epimerase"/>
</dbReference>
<dbReference type="eggNOG" id="COG2017">
    <property type="taxonomic scope" value="Bacteria"/>
</dbReference>
<name>A0A085A8V4_9ENTR</name>
<proteinExistence type="predicted"/>
<accession>A0A085A8V4</accession>
<dbReference type="InterPro" id="IPR011013">
    <property type="entry name" value="Gal_mutarotase_sf_dom"/>
</dbReference>
<dbReference type="RefSeq" id="WP_038157102.1">
    <property type="nucleotide sequence ID" value="NZ_JMTB01000078.1"/>
</dbReference>
<comment type="caution">
    <text evidence="1">The sequence shown here is derived from an EMBL/GenBank/DDBJ whole genome shotgun (WGS) entry which is preliminary data.</text>
</comment>
<organism evidence="1 2">
    <name type="scientific">Trabulsiella guamensis ATCC 49490</name>
    <dbReference type="NCBI Taxonomy" id="1005994"/>
    <lineage>
        <taxon>Bacteria</taxon>
        <taxon>Pseudomonadati</taxon>
        <taxon>Pseudomonadota</taxon>
        <taxon>Gammaproteobacteria</taxon>
        <taxon>Enterobacterales</taxon>
        <taxon>Enterobacteriaceae</taxon>
        <taxon>Trabulsiella</taxon>
    </lineage>
</organism>
<dbReference type="EC" id="5.-.-.-" evidence="1"/>
<sequence>MDGVLQLENAHLRMRVDPQGGALKQLFSLTFQRPVLYDAAEPAALFPMLPLANRVAENQFWLQGREIVLPQSPVDADFYLHGDGWLKRWQVLTQSDSDCELQLRSQHPCGFDYLARLRYQLHGNALHATLHLTHCGATPMLYGLGFHPWFHFAAHSRVQFSASGYWPEGDKHLPQAWQPQLPDAADFGHPTYGRDEWLNVCYSGWNGQAQITDDVMCVTLLAQTPWLMLFRMSGQSFLCLEPQSHPVNAHRQPGQPGLVLLQEGDETRFAISIVVSASPEGEEAALKQ</sequence>
<evidence type="ECO:0000313" key="2">
    <source>
        <dbReference type="Proteomes" id="UP000028630"/>
    </source>
</evidence>
<keyword evidence="1" id="KW-0413">Isomerase</keyword>
<dbReference type="EMBL" id="JMTB01000078">
    <property type="protein sequence ID" value="KFC06649.1"/>
    <property type="molecule type" value="Genomic_DNA"/>
</dbReference>
<dbReference type="SUPFAM" id="SSF74650">
    <property type="entry name" value="Galactose mutarotase-like"/>
    <property type="match status" value="1"/>
</dbReference>
<protein>
    <submittedName>
        <fullName evidence="1">Aldose 1-epimerase</fullName>
        <ecNumber evidence="1">5.-.-.-</ecNumber>
    </submittedName>
</protein>
<dbReference type="AlphaFoldDB" id="A0A085A8V4"/>
<dbReference type="Gene3D" id="2.70.98.10">
    <property type="match status" value="1"/>
</dbReference>
<evidence type="ECO:0000313" key="1">
    <source>
        <dbReference type="EMBL" id="KFC06649.1"/>
    </source>
</evidence>
<gene>
    <name evidence="1" type="ORF">GTGU_02397</name>
</gene>
<dbReference type="GO" id="GO:0005975">
    <property type="term" value="P:carbohydrate metabolic process"/>
    <property type="evidence" value="ECO:0007669"/>
    <property type="project" value="InterPro"/>
</dbReference>
<keyword evidence="2" id="KW-1185">Reference proteome</keyword>
<dbReference type="GO" id="GO:0030246">
    <property type="term" value="F:carbohydrate binding"/>
    <property type="evidence" value="ECO:0007669"/>
    <property type="project" value="InterPro"/>
</dbReference>
<dbReference type="GO" id="GO:0016853">
    <property type="term" value="F:isomerase activity"/>
    <property type="evidence" value="ECO:0007669"/>
    <property type="project" value="UniProtKB-KW"/>
</dbReference>
<reference evidence="2" key="1">
    <citation type="submission" date="2014-05" db="EMBL/GenBank/DDBJ databases">
        <title>ATOL: Assembling a taxonomically balanced genome-scale reconstruction of the evolutionary history of the Enterobacteriaceae.</title>
        <authorList>
            <person name="Plunkett G. III"/>
            <person name="Neeno-Eckwall E.C."/>
            <person name="Glasner J.D."/>
            <person name="Perna N.T."/>
        </authorList>
    </citation>
    <scope>NUCLEOTIDE SEQUENCE [LARGE SCALE GENOMIC DNA]</scope>
    <source>
        <strain evidence="2">ATCC 49490</strain>
    </source>
</reference>